<gene>
    <name evidence="1" type="ORF">C3K47_04555</name>
</gene>
<dbReference type="InterPro" id="IPR027405">
    <property type="entry name" value="YidB-like"/>
</dbReference>
<dbReference type="EMBL" id="PQVF01000003">
    <property type="protein sequence ID" value="POY37810.1"/>
    <property type="molecule type" value="Genomic_DNA"/>
</dbReference>
<dbReference type="Pfam" id="PF06078">
    <property type="entry name" value="DUF937"/>
    <property type="match status" value="1"/>
</dbReference>
<dbReference type="RefSeq" id="WP_103787941.1">
    <property type="nucleotide sequence ID" value="NZ_PQVF01000003.1"/>
</dbReference>
<dbReference type="Proteomes" id="UP000236893">
    <property type="component" value="Unassembled WGS sequence"/>
</dbReference>
<comment type="caution">
    <text evidence="1">The sequence shown here is derived from an EMBL/GenBank/DDBJ whole genome shotgun (WGS) entry which is preliminary data.</text>
</comment>
<proteinExistence type="predicted"/>
<evidence type="ECO:0008006" key="3">
    <source>
        <dbReference type="Google" id="ProtNLM"/>
    </source>
</evidence>
<dbReference type="OrthoDB" id="982085at2"/>
<name>A0A2S5A5D9_9SPHI</name>
<dbReference type="AlphaFoldDB" id="A0A2S5A5D9"/>
<evidence type="ECO:0000313" key="1">
    <source>
        <dbReference type="EMBL" id="POY37810.1"/>
    </source>
</evidence>
<dbReference type="InterPro" id="IPR009282">
    <property type="entry name" value="DUF937"/>
</dbReference>
<reference evidence="1 2" key="1">
    <citation type="submission" date="2018-01" db="EMBL/GenBank/DDBJ databases">
        <authorList>
            <person name="Gaut B.S."/>
            <person name="Morton B.R."/>
            <person name="Clegg M.T."/>
            <person name="Duvall M.R."/>
        </authorList>
    </citation>
    <scope>NUCLEOTIDE SEQUENCE [LARGE SCALE GENOMIC DNA]</scope>
    <source>
        <strain evidence="1 2">HR-AV</strain>
    </source>
</reference>
<accession>A0A2S5A5D9</accession>
<keyword evidence="2" id="KW-1185">Reference proteome</keyword>
<dbReference type="SUPFAM" id="SSF140804">
    <property type="entry name" value="YidB-like"/>
    <property type="match status" value="1"/>
</dbReference>
<protein>
    <recommendedName>
        <fullName evidence="3">DUF937 domain-containing protein</fullName>
    </recommendedName>
</protein>
<sequence>MLDNLLNLVKQYAGDAIVQNPDIPNEHNDAAIEAASGSIFNSLQNQVTGGGLSNVLSMFTGGGGSGVGNGSPVTNNAMASVAGSLMEKFGLDSSKAQGIAATLVPQVLSGLVNRTNDPNDSSFNINGIFSSLTGGKTEGVNFDNVLTQLKGSDGKFSLDDITGLFNQQEGDQGGGIMDKLKGLFGS</sequence>
<organism evidence="1 2">
    <name type="scientific">Solitalea longa</name>
    <dbReference type="NCBI Taxonomy" id="2079460"/>
    <lineage>
        <taxon>Bacteria</taxon>
        <taxon>Pseudomonadati</taxon>
        <taxon>Bacteroidota</taxon>
        <taxon>Sphingobacteriia</taxon>
        <taxon>Sphingobacteriales</taxon>
        <taxon>Sphingobacteriaceae</taxon>
        <taxon>Solitalea</taxon>
    </lineage>
</organism>
<evidence type="ECO:0000313" key="2">
    <source>
        <dbReference type="Proteomes" id="UP000236893"/>
    </source>
</evidence>